<proteinExistence type="predicted"/>
<organism evidence="1 2">
    <name type="scientific">Thalictrum thalictroides</name>
    <name type="common">Rue-anemone</name>
    <name type="synonym">Anemone thalictroides</name>
    <dbReference type="NCBI Taxonomy" id="46969"/>
    <lineage>
        <taxon>Eukaryota</taxon>
        <taxon>Viridiplantae</taxon>
        <taxon>Streptophyta</taxon>
        <taxon>Embryophyta</taxon>
        <taxon>Tracheophyta</taxon>
        <taxon>Spermatophyta</taxon>
        <taxon>Magnoliopsida</taxon>
        <taxon>Ranunculales</taxon>
        <taxon>Ranunculaceae</taxon>
        <taxon>Thalictroideae</taxon>
        <taxon>Thalictrum</taxon>
    </lineage>
</organism>
<protein>
    <submittedName>
        <fullName evidence="1">Uncharacterized protein</fullName>
    </submittedName>
</protein>
<reference evidence="1 2" key="1">
    <citation type="submission" date="2020-06" db="EMBL/GenBank/DDBJ databases">
        <title>Transcriptomic and genomic resources for Thalictrum thalictroides and T. hernandezii: Facilitating candidate gene discovery in an emerging model plant lineage.</title>
        <authorList>
            <person name="Arias T."/>
            <person name="Riano-Pachon D.M."/>
            <person name="Di Stilio V.S."/>
        </authorList>
    </citation>
    <scope>NUCLEOTIDE SEQUENCE [LARGE SCALE GENOMIC DNA]</scope>
    <source>
        <strain evidence="2">cv. WT478/WT964</strain>
        <tissue evidence="1">Leaves</tissue>
    </source>
</reference>
<evidence type="ECO:0000313" key="1">
    <source>
        <dbReference type="EMBL" id="KAF5192441.1"/>
    </source>
</evidence>
<dbReference type="EMBL" id="JABWDY010021343">
    <property type="protein sequence ID" value="KAF5192441.1"/>
    <property type="molecule type" value="Genomic_DNA"/>
</dbReference>
<keyword evidence="2" id="KW-1185">Reference proteome</keyword>
<dbReference type="OrthoDB" id="696485at2759"/>
<comment type="caution">
    <text evidence="1">The sequence shown here is derived from an EMBL/GenBank/DDBJ whole genome shotgun (WGS) entry which is preliminary data.</text>
</comment>
<sequence length="90" mass="10877">MLQNWPTWNNRDVATEIWACLPYAIIWTVWRIRNAVIFHDAPATAGMAMQNIQSATWQWLNMSLRAMELRENVRFTDLLYGWRYVMIEQW</sequence>
<dbReference type="AlphaFoldDB" id="A0A7J6W5I2"/>
<evidence type="ECO:0000313" key="2">
    <source>
        <dbReference type="Proteomes" id="UP000554482"/>
    </source>
</evidence>
<name>A0A7J6W5I2_THATH</name>
<dbReference type="Proteomes" id="UP000554482">
    <property type="component" value="Unassembled WGS sequence"/>
</dbReference>
<gene>
    <name evidence="1" type="ORF">FRX31_017972</name>
</gene>
<accession>A0A7J6W5I2</accession>